<dbReference type="EMBL" id="CAJNOR010010655">
    <property type="protein sequence ID" value="CAF1655644.1"/>
    <property type="molecule type" value="Genomic_DNA"/>
</dbReference>
<gene>
    <name evidence="1" type="ORF">XAT740_LOCUS55857</name>
</gene>
<dbReference type="Proteomes" id="UP000663828">
    <property type="component" value="Unassembled WGS sequence"/>
</dbReference>
<sequence length="161" mass="18304">MIKLNKAIDPNVDLQPIQRPSSSLSQYFPLKDSVAKLVKSRVVYKLNCSDCDATYIDDQIEIKTTVEARPLVHNILTQSAVKQHELNNNHHIDWTNFNILAKDSKNYQLLVKESLLINSLQPNLNRTTNSVPLVVFPEGLMLFKPKIKIRSTLDSLPLVDI</sequence>
<keyword evidence="2" id="KW-1185">Reference proteome</keyword>
<name>A0A816F6E2_ADIRI</name>
<dbReference type="AlphaFoldDB" id="A0A816F6E2"/>
<protein>
    <submittedName>
        <fullName evidence="1">Uncharacterized protein</fullName>
    </submittedName>
</protein>
<reference evidence="1" key="1">
    <citation type="submission" date="2021-02" db="EMBL/GenBank/DDBJ databases">
        <authorList>
            <person name="Nowell W R."/>
        </authorList>
    </citation>
    <scope>NUCLEOTIDE SEQUENCE</scope>
</reference>
<organism evidence="1 2">
    <name type="scientific">Adineta ricciae</name>
    <name type="common">Rotifer</name>
    <dbReference type="NCBI Taxonomy" id="249248"/>
    <lineage>
        <taxon>Eukaryota</taxon>
        <taxon>Metazoa</taxon>
        <taxon>Spiralia</taxon>
        <taxon>Gnathifera</taxon>
        <taxon>Rotifera</taxon>
        <taxon>Eurotatoria</taxon>
        <taxon>Bdelloidea</taxon>
        <taxon>Adinetida</taxon>
        <taxon>Adinetidae</taxon>
        <taxon>Adineta</taxon>
    </lineage>
</organism>
<comment type="caution">
    <text evidence="1">The sequence shown here is derived from an EMBL/GenBank/DDBJ whole genome shotgun (WGS) entry which is preliminary data.</text>
</comment>
<proteinExistence type="predicted"/>
<evidence type="ECO:0000313" key="1">
    <source>
        <dbReference type="EMBL" id="CAF1655644.1"/>
    </source>
</evidence>
<accession>A0A816F6E2</accession>
<evidence type="ECO:0000313" key="2">
    <source>
        <dbReference type="Proteomes" id="UP000663828"/>
    </source>
</evidence>